<name>A0ABQ8ZU01_9ROSI</name>
<sequence length="92" mass="10402">MSGVEPVPFRLGNAILMKTLVVNASQTEAMILAAKDESCFEFFNHEKALRIFAERVRHYQNLILLSIGMCLCSYKQKTNADSRRWSCCGIVS</sequence>
<evidence type="ECO:0000313" key="2">
    <source>
        <dbReference type="Proteomes" id="UP001141253"/>
    </source>
</evidence>
<keyword evidence="2" id="KW-1185">Reference proteome</keyword>
<comment type="caution">
    <text evidence="1">The sequence shown here is derived from an EMBL/GenBank/DDBJ whole genome shotgun (WGS) entry which is preliminary data.</text>
</comment>
<reference evidence="1" key="2">
    <citation type="journal article" date="2023" name="Int. J. Mol. Sci.">
        <title>De Novo Assembly and Annotation of 11 Diverse Shrub Willow (Salix) Genomes Reveals Novel Gene Organization in Sex-Linked Regions.</title>
        <authorList>
            <person name="Hyden B."/>
            <person name="Feng K."/>
            <person name="Yates T.B."/>
            <person name="Jawdy S."/>
            <person name="Cereghino C."/>
            <person name="Smart L.B."/>
            <person name="Muchero W."/>
        </authorList>
    </citation>
    <scope>NUCLEOTIDE SEQUENCE</scope>
    <source>
        <tissue evidence="1">Shoot tip</tissue>
    </source>
</reference>
<dbReference type="Proteomes" id="UP001141253">
    <property type="component" value="Chromosome 10"/>
</dbReference>
<accession>A0ABQ8ZU01</accession>
<protein>
    <submittedName>
        <fullName evidence="1">Uncharacterized protein</fullName>
    </submittedName>
</protein>
<reference evidence="1" key="1">
    <citation type="submission" date="2022-10" db="EMBL/GenBank/DDBJ databases">
        <authorList>
            <person name="Hyden B.L."/>
            <person name="Feng K."/>
            <person name="Yates T."/>
            <person name="Jawdy S."/>
            <person name="Smart L.B."/>
            <person name="Muchero W."/>
        </authorList>
    </citation>
    <scope>NUCLEOTIDE SEQUENCE</scope>
    <source>
        <tissue evidence="1">Shoot tip</tissue>
    </source>
</reference>
<organism evidence="1 2">
    <name type="scientific">Salix suchowensis</name>
    <dbReference type="NCBI Taxonomy" id="1278906"/>
    <lineage>
        <taxon>Eukaryota</taxon>
        <taxon>Viridiplantae</taxon>
        <taxon>Streptophyta</taxon>
        <taxon>Embryophyta</taxon>
        <taxon>Tracheophyta</taxon>
        <taxon>Spermatophyta</taxon>
        <taxon>Magnoliopsida</taxon>
        <taxon>eudicotyledons</taxon>
        <taxon>Gunneridae</taxon>
        <taxon>Pentapetalae</taxon>
        <taxon>rosids</taxon>
        <taxon>fabids</taxon>
        <taxon>Malpighiales</taxon>
        <taxon>Salicaceae</taxon>
        <taxon>Saliceae</taxon>
        <taxon>Salix</taxon>
    </lineage>
</organism>
<gene>
    <name evidence="1" type="ORF">OIU77_013424</name>
</gene>
<proteinExistence type="predicted"/>
<dbReference type="EMBL" id="JAPFFI010000024">
    <property type="protein sequence ID" value="KAJ6311664.1"/>
    <property type="molecule type" value="Genomic_DNA"/>
</dbReference>
<evidence type="ECO:0000313" key="1">
    <source>
        <dbReference type="EMBL" id="KAJ6311664.1"/>
    </source>
</evidence>